<comment type="caution">
    <text evidence="1">The sequence shown here is derived from an EMBL/GenBank/DDBJ whole genome shotgun (WGS) entry which is preliminary data.</text>
</comment>
<dbReference type="EMBL" id="JANPWZ010000187">
    <property type="protein sequence ID" value="KAJ3578645.1"/>
    <property type="molecule type" value="Genomic_DNA"/>
</dbReference>
<gene>
    <name evidence="1" type="ORF">NPX13_g1917</name>
</gene>
<dbReference type="VEuPathDB" id="FungiDB:F4678DRAFT_473686"/>
<dbReference type="InterPro" id="IPR053143">
    <property type="entry name" value="Arylsulfate_ST"/>
</dbReference>
<organism evidence="1 2">
    <name type="scientific">Xylaria arbuscula</name>
    <dbReference type="NCBI Taxonomy" id="114810"/>
    <lineage>
        <taxon>Eukaryota</taxon>
        <taxon>Fungi</taxon>
        <taxon>Dikarya</taxon>
        <taxon>Ascomycota</taxon>
        <taxon>Pezizomycotina</taxon>
        <taxon>Sordariomycetes</taxon>
        <taxon>Xylariomycetidae</taxon>
        <taxon>Xylariales</taxon>
        <taxon>Xylariaceae</taxon>
        <taxon>Xylaria</taxon>
    </lineage>
</organism>
<dbReference type="PANTHER" id="PTHR35340:SF5">
    <property type="entry name" value="ASST-DOMAIN-CONTAINING PROTEIN"/>
    <property type="match status" value="1"/>
</dbReference>
<dbReference type="AlphaFoldDB" id="A0A9W8NL49"/>
<evidence type="ECO:0000313" key="2">
    <source>
        <dbReference type="Proteomes" id="UP001148614"/>
    </source>
</evidence>
<accession>A0A9W8NL49</accession>
<keyword evidence="2" id="KW-1185">Reference proteome</keyword>
<protein>
    <submittedName>
        <fullName evidence="1">Uncharacterized protein</fullName>
    </submittedName>
</protein>
<evidence type="ECO:0000313" key="1">
    <source>
        <dbReference type="EMBL" id="KAJ3578645.1"/>
    </source>
</evidence>
<reference evidence="1" key="1">
    <citation type="submission" date="2022-07" db="EMBL/GenBank/DDBJ databases">
        <title>Genome Sequence of Xylaria arbuscula.</title>
        <authorList>
            <person name="Buettner E."/>
        </authorList>
    </citation>
    <scope>NUCLEOTIDE SEQUENCE</scope>
    <source>
        <strain evidence="1">VT107</strain>
    </source>
</reference>
<name>A0A9W8NL49_9PEZI</name>
<sequence>MTEFDPDGNIIMDVQMRPWNTTEGGGGPLYRVYKFDWVAQPLTQPSCAYVDGTVYVSWNGATEVHSWALYGGDSPLTMNSLTRVERDGFETSIKPSAEVSFVRVDALDTDGNVIGSNREGFVLMQKDPGRRVRAELDRKKLKSGQYDAEEWCEPNQGRCPSKSETQLRLHICPAQRPTKRRAA</sequence>
<proteinExistence type="predicted"/>
<dbReference type="Proteomes" id="UP001148614">
    <property type="component" value="Unassembled WGS sequence"/>
</dbReference>
<dbReference type="PANTHER" id="PTHR35340">
    <property type="entry name" value="PQQ ENZYME REPEAT PROTEIN-RELATED"/>
    <property type="match status" value="1"/>
</dbReference>